<organism evidence="2 3">
    <name type="scientific">Brassica rapa subsp. trilocularis</name>
    <dbReference type="NCBI Taxonomy" id="1813537"/>
    <lineage>
        <taxon>Eukaryota</taxon>
        <taxon>Viridiplantae</taxon>
        <taxon>Streptophyta</taxon>
        <taxon>Embryophyta</taxon>
        <taxon>Tracheophyta</taxon>
        <taxon>Spermatophyta</taxon>
        <taxon>Magnoliopsida</taxon>
        <taxon>eudicotyledons</taxon>
        <taxon>Gunneridae</taxon>
        <taxon>Pentapetalae</taxon>
        <taxon>rosids</taxon>
        <taxon>malvids</taxon>
        <taxon>Brassicales</taxon>
        <taxon>Brassicaceae</taxon>
        <taxon>Brassiceae</taxon>
        <taxon>Brassica</taxon>
    </lineage>
</organism>
<evidence type="ECO:0000256" key="1">
    <source>
        <dbReference type="SAM" id="MobiDB-lite"/>
    </source>
</evidence>
<reference evidence="2 3" key="1">
    <citation type="submission" date="2021-03" db="EMBL/GenBank/DDBJ databases">
        <authorList>
            <person name="King G.J."/>
            <person name="Bancroft I."/>
            <person name="Baten A."/>
            <person name="Bloomfield J."/>
            <person name="Borpatragohain P."/>
            <person name="He Z."/>
            <person name="Irish N."/>
            <person name="Irwin J."/>
            <person name="Liu K."/>
            <person name="Mauleon R.P."/>
            <person name="Moore J."/>
            <person name="Morris R."/>
            <person name="Ostergaard L."/>
            <person name="Wang B."/>
            <person name="Wells R."/>
        </authorList>
    </citation>
    <scope>NUCLEOTIDE SEQUENCE [LARGE SCALE GENOMIC DNA]</scope>
    <source>
        <strain evidence="2">R-o-18</strain>
        <tissue evidence="2">Leaf</tissue>
    </source>
</reference>
<proteinExistence type="predicted"/>
<dbReference type="EMBL" id="JADBGQ010000008">
    <property type="protein sequence ID" value="KAG5384261.1"/>
    <property type="molecule type" value="Genomic_DNA"/>
</dbReference>
<evidence type="ECO:0000313" key="3">
    <source>
        <dbReference type="Proteomes" id="UP000823674"/>
    </source>
</evidence>
<protein>
    <submittedName>
        <fullName evidence="2">Uncharacterized protein</fullName>
    </submittedName>
</protein>
<comment type="caution">
    <text evidence="2">The sequence shown here is derived from an EMBL/GenBank/DDBJ whole genome shotgun (WGS) entry which is preliminary data.</text>
</comment>
<dbReference type="Proteomes" id="UP000823674">
    <property type="component" value="Chromosome A09"/>
</dbReference>
<feature type="compositionally biased region" description="Polar residues" evidence="1">
    <location>
        <begin position="25"/>
        <end position="42"/>
    </location>
</feature>
<evidence type="ECO:0000313" key="2">
    <source>
        <dbReference type="EMBL" id="KAG5384261.1"/>
    </source>
</evidence>
<keyword evidence="3" id="KW-1185">Reference proteome</keyword>
<accession>A0ABQ7LG78</accession>
<feature type="region of interest" description="Disordered" evidence="1">
    <location>
        <begin position="1"/>
        <end position="55"/>
    </location>
</feature>
<sequence length="193" mass="21457">PRTNRSRTEKQPSSNSPKGRVGPNAPSNSPNGRVGSNEQSNYPIRRVGSTSLPSSHPRSSLLHEWIEPALVSSRSGSPLELYNLKTMTSSSFLPWVLPYRGPARSRCLLLVGLTTSSLFVFCSISVQRRRWTSRVSSGVRHLQSWHGLDLSLKVTLLVTCRIEGLIFVSEDKVLRFELVELFGALLQLLGIFI</sequence>
<name>A0ABQ7LG78_BRACM</name>
<gene>
    <name evidence="2" type="primary">A09g508020.1_BraROA</name>
    <name evidence="2" type="ORF">IGI04_035731</name>
</gene>
<feature type="compositionally biased region" description="Basic and acidic residues" evidence="1">
    <location>
        <begin position="1"/>
        <end position="10"/>
    </location>
</feature>
<feature type="non-terminal residue" evidence="2">
    <location>
        <position position="1"/>
    </location>
</feature>